<dbReference type="RefSeq" id="XP_007743116.1">
    <property type="nucleotide sequence ID" value="XM_007744926.1"/>
</dbReference>
<dbReference type="PANTHER" id="PTHR24030:SF0">
    <property type="entry name" value="PROTEIN CMSS1"/>
    <property type="match status" value="1"/>
</dbReference>
<protein>
    <recommendedName>
        <fullName evidence="4">Protein CMS1</fullName>
    </recommendedName>
</protein>
<dbReference type="GO" id="GO:0030686">
    <property type="term" value="C:90S preribosome"/>
    <property type="evidence" value="ECO:0007669"/>
    <property type="project" value="TreeGrafter"/>
</dbReference>
<dbReference type="eggNOG" id="KOG3089">
    <property type="taxonomic scope" value="Eukaryota"/>
</dbReference>
<dbReference type="HOGENOM" id="CLU_057568_0_1_1"/>
<dbReference type="Proteomes" id="UP000019471">
    <property type="component" value="Unassembled WGS sequence"/>
</dbReference>
<evidence type="ECO:0000256" key="1">
    <source>
        <dbReference type="SAM" id="MobiDB-lite"/>
    </source>
</evidence>
<dbReference type="InterPro" id="IPR032704">
    <property type="entry name" value="Cms1"/>
</dbReference>
<dbReference type="OrthoDB" id="1929311at2759"/>
<accession>W9XS91</accession>
<keyword evidence="3" id="KW-1185">Reference proteome</keyword>
<sequence>MSRTKMRARRGQKGPAKISERRKNQVAPSERANNPLTPNECGKKRKLDESDGIETCSPSKRTALDTKREEIPTLEAVVDPALLADHFAKFIRKWFSKSSPMELEDRYLPAKAFLDTTSYEKDRVAANLPDFLVRFSADGKDHLSTCDQVATPHTLVLTVSGIRTADLMRQLRVFKTQDAKVGKFIAKHMKLEMNVEFLQKNKVGIAIGTPERMYQLLEVGAMKTGGLQRIVVDGSYQDEKKNTIFMIGQIFQPMVALLNDDSIRQRYRIEQNKIDILVF</sequence>
<dbReference type="GeneID" id="19189043"/>
<dbReference type="EMBL" id="AMGX01000005">
    <property type="protein sequence ID" value="EXJ73169.1"/>
    <property type="molecule type" value="Genomic_DNA"/>
</dbReference>
<gene>
    <name evidence="2" type="ORF">A1O5_04319</name>
</gene>
<feature type="compositionally biased region" description="Basic residues" evidence="1">
    <location>
        <begin position="1"/>
        <end position="12"/>
    </location>
</feature>
<dbReference type="GO" id="GO:0005634">
    <property type="term" value="C:nucleus"/>
    <property type="evidence" value="ECO:0007669"/>
    <property type="project" value="TreeGrafter"/>
</dbReference>
<dbReference type="PANTHER" id="PTHR24030">
    <property type="entry name" value="PROTEIN CMSS1"/>
    <property type="match status" value="1"/>
</dbReference>
<dbReference type="Pfam" id="PF14617">
    <property type="entry name" value="CMS1"/>
    <property type="match status" value="1"/>
</dbReference>
<name>W9XS91_9EURO</name>
<dbReference type="AlphaFoldDB" id="W9XS91"/>
<evidence type="ECO:0000313" key="2">
    <source>
        <dbReference type="EMBL" id="EXJ73169.1"/>
    </source>
</evidence>
<dbReference type="STRING" id="1182543.W9XS91"/>
<reference evidence="2 3" key="1">
    <citation type="submission" date="2013-03" db="EMBL/GenBank/DDBJ databases">
        <title>The Genome Sequence of Cladophialophora psammophila CBS 110553.</title>
        <authorList>
            <consortium name="The Broad Institute Genomics Platform"/>
            <person name="Cuomo C."/>
            <person name="de Hoog S."/>
            <person name="Gorbushina A."/>
            <person name="Walker B."/>
            <person name="Young S.K."/>
            <person name="Zeng Q."/>
            <person name="Gargeya S."/>
            <person name="Fitzgerald M."/>
            <person name="Haas B."/>
            <person name="Abouelleil A."/>
            <person name="Allen A.W."/>
            <person name="Alvarado L."/>
            <person name="Arachchi H.M."/>
            <person name="Berlin A.M."/>
            <person name="Chapman S.B."/>
            <person name="Gainer-Dewar J."/>
            <person name="Goldberg J."/>
            <person name="Griggs A."/>
            <person name="Gujja S."/>
            <person name="Hansen M."/>
            <person name="Howarth C."/>
            <person name="Imamovic A."/>
            <person name="Ireland A."/>
            <person name="Larimer J."/>
            <person name="McCowan C."/>
            <person name="Murphy C."/>
            <person name="Pearson M."/>
            <person name="Poon T.W."/>
            <person name="Priest M."/>
            <person name="Roberts A."/>
            <person name="Saif S."/>
            <person name="Shea T."/>
            <person name="Sisk P."/>
            <person name="Sykes S."/>
            <person name="Wortman J."/>
            <person name="Nusbaum C."/>
            <person name="Birren B."/>
        </authorList>
    </citation>
    <scope>NUCLEOTIDE SEQUENCE [LARGE SCALE GENOMIC DNA]</scope>
    <source>
        <strain evidence="2 3">CBS 110553</strain>
    </source>
</reference>
<evidence type="ECO:0008006" key="4">
    <source>
        <dbReference type="Google" id="ProtNLM"/>
    </source>
</evidence>
<organism evidence="2 3">
    <name type="scientific">Cladophialophora psammophila CBS 110553</name>
    <dbReference type="NCBI Taxonomy" id="1182543"/>
    <lineage>
        <taxon>Eukaryota</taxon>
        <taxon>Fungi</taxon>
        <taxon>Dikarya</taxon>
        <taxon>Ascomycota</taxon>
        <taxon>Pezizomycotina</taxon>
        <taxon>Eurotiomycetes</taxon>
        <taxon>Chaetothyriomycetidae</taxon>
        <taxon>Chaetothyriales</taxon>
        <taxon>Herpotrichiellaceae</taxon>
        <taxon>Cladophialophora</taxon>
    </lineage>
</organism>
<proteinExistence type="predicted"/>
<evidence type="ECO:0000313" key="3">
    <source>
        <dbReference type="Proteomes" id="UP000019471"/>
    </source>
</evidence>
<feature type="region of interest" description="Disordered" evidence="1">
    <location>
        <begin position="1"/>
        <end position="61"/>
    </location>
</feature>
<comment type="caution">
    <text evidence="2">The sequence shown here is derived from an EMBL/GenBank/DDBJ whole genome shotgun (WGS) entry which is preliminary data.</text>
</comment>